<proteinExistence type="predicted"/>
<dbReference type="Proteomes" id="UP000177629">
    <property type="component" value="Unassembled WGS sequence"/>
</dbReference>
<protein>
    <recommendedName>
        <fullName evidence="4">Small-conductance mechanosensitive ion channel</fullName>
    </recommendedName>
</protein>
<accession>A0A1G2PHZ3</accession>
<evidence type="ECO:0000256" key="1">
    <source>
        <dbReference type="SAM" id="Phobius"/>
    </source>
</evidence>
<keyword evidence="1" id="KW-0812">Transmembrane</keyword>
<keyword evidence="1" id="KW-0472">Membrane</keyword>
<feature type="transmembrane region" description="Helical" evidence="1">
    <location>
        <begin position="92"/>
        <end position="115"/>
    </location>
</feature>
<dbReference type="EMBL" id="MHSS01000013">
    <property type="protein sequence ID" value="OHA47893.1"/>
    <property type="molecule type" value="Genomic_DNA"/>
</dbReference>
<keyword evidence="1" id="KW-1133">Transmembrane helix</keyword>
<dbReference type="Gene3D" id="1.10.287.1260">
    <property type="match status" value="2"/>
</dbReference>
<organism evidence="2 3">
    <name type="scientific">Candidatus Terrybacteria bacterium RIFCSPHIGHO2_01_FULL_48_17</name>
    <dbReference type="NCBI Taxonomy" id="1802362"/>
    <lineage>
        <taxon>Bacteria</taxon>
        <taxon>Candidatus Terryibacteriota</taxon>
    </lineage>
</organism>
<dbReference type="InterPro" id="IPR045275">
    <property type="entry name" value="MscS_archaea/bacteria_type"/>
</dbReference>
<sequence length="228" mass="24419">MPANTTLWSEVIVGSFQNLWSRFLLFVPQLVLAIVIFLIGWIIALALEQVIARVLKMAKLNEGLERAGVNDVFKKAEVPLDGSKFVAALVRWFLVLVFLFAAADMLGLSALTAFLEQVLLYIPNIIVAALILLVAGVASDWLDRLVGGAVKASGFGYGKLAGGVARWSVFVFGAIAALQQLGIATQILQTFITGVIAMIALAGGVAFGLGGKDAAAEVLNKFRERMER</sequence>
<feature type="transmembrane region" description="Helical" evidence="1">
    <location>
        <begin position="23"/>
        <end position="47"/>
    </location>
</feature>
<dbReference type="InterPro" id="IPR008910">
    <property type="entry name" value="MSC_TM_helix"/>
</dbReference>
<comment type="caution">
    <text evidence="2">The sequence shown here is derived from an EMBL/GenBank/DDBJ whole genome shotgun (WGS) entry which is preliminary data.</text>
</comment>
<evidence type="ECO:0000313" key="2">
    <source>
        <dbReference type="EMBL" id="OHA47893.1"/>
    </source>
</evidence>
<evidence type="ECO:0008006" key="4">
    <source>
        <dbReference type="Google" id="ProtNLM"/>
    </source>
</evidence>
<feature type="transmembrane region" description="Helical" evidence="1">
    <location>
        <begin position="163"/>
        <end position="181"/>
    </location>
</feature>
<dbReference type="PANTHER" id="PTHR30221:SF1">
    <property type="entry name" value="SMALL-CONDUCTANCE MECHANOSENSITIVE CHANNEL"/>
    <property type="match status" value="1"/>
</dbReference>
<feature type="transmembrane region" description="Helical" evidence="1">
    <location>
        <begin position="121"/>
        <end position="142"/>
    </location>
</feature>
<gene>
    <name evidence="2" type="ORF">A2806_02545</name>
</gene>
<dbReference type="Pfam" id="PF05552">
    <property type="entry name" value="MS_channel_1st_1"/>
    <property type="match status" value="2"/>
</dbReference>
<feature type="transmembrane region" description="Helical" evidence="1">
    <location>
        <begin position="187"/>
        <end position="209"/>
    </location>
</feature>
<dbReference type="AlphaFoldDB" id="A0A1G2PHZ3"/>
<dbReference type="GO" id="GO:0008381">
    <property type="term" value="F:mechanosensitive monoatomic ion channel activity"/>
    <property type="evidence" value="ECO:0007669"/>
    <property type="project" value="InterPro"/>
</dbReference>
<name>A0A1G2PHZ3_9BACT</name>
<evidence type="ECO:0000313" key="3">
    <source>
        <dbReference type="Proteomes" id="UP000177629"/>
    </source>
</evidence>
<dbReference type="PANTHER" id="PTHR30221">
    <property type="entry name" value="SMALL-CONDUCTANCE MECHANOSENSITIVE CHANNEL"/>
    <property type="match status" value="1"/>
</dbReference>
<reference evidence="2 3" key="1">
    <citation type="journal article" date="2016" name="Nat. Commun.">
        <title>Thousands of microbial genomes shed light on interconnected biogeochemical processes in an aquifer system.</title>
        <authorList>
            <person name="Anantharaman K."/>
            <person name="Brown C.T."/>
            <person name="Hug L.A."/>
            <person name="Sharon I."/>
            <person name="Castelle C.J."/>
            <person name="Probst A.J."/>
            <person name="Thomas B.C."/>
            <person name="Singh A."/>
            <person name="Wilkins M.J."/>
            <person name="Karaoz U."/>
            <person name="Brodie E.L."/>
            <person name="Williams K.H."/>
            <person name="Hubbard S.S."/>
            <person name="Banfield J.F."/>
        </authorList>
    </citation>
    <scope>NUCLEOTIDE SEQUENCE [LARGE SCALE GENOMIC DNA]</scope>
</reference>